<evidence type="ECO:0000256" key="2">
    <source>
        <dbReference type="ARBA" id="ARBA00022670"/>
    </source>
</evidence>
<dbReference type="Proteomes" id="UP000031982">
    <property type="component" value="Unassembled WGS sequence"/>
</dbReference>
<keyword evidence="4" id="KW-0788">Thiol protease</keyword>
<reference evidence="6 7" key="1">
    <citation type="submission" date="2015-01" db="EMBL/GenBank/DDBJ databases">
        <title>Genome Assembly of Bacillus badius MTCC 1458.</title>
        <authorList>
            <person name="Verma A."/>
            <person name="Khatri I."/>
            <person name="Mual P."/>
            <person name="Subramanian S."/>
            <person name="Krishnamurthi S."/>
        </authorList>
    </citation>
    <scope>NUCLEOTIDE SEQUENCE [LARGE SCALE GENOMIC DNA]</scope>
    <source>
        <strain evidence="6 7">MTCC 1458</strain>
    </source>
</reference>
<dbReference type="PANTHER" id="PTHR47053">
    <property type="entry name" value="MUREIN DD-ENDOPEPTIDASE MEPH-RELATED"/>
    <property type="match status" value="1"/>
</dbReference>
<dbReference type="Pfam" id="PF24032">
    <property type="entry name" value="YQBQ"/>
    <property type="match status" value="1"/>
</dbReference>
<protein>
    <submittedName>
        <fullName evidence="6">NLP/P60 family protein</fullName>
    </submittedName>
</protein>
<keyword evidence="2" id="KW-0645">Protease</keyword>
<dbReference type="EMBL" id="JXLP01000001">
    <property type="protein sequence ID" value="KIL80737.1"/>
    <property type="molecule type" value="Genomic_DNA"/>
</dbReference>
<gene>
    <name evidence="6" type="ORF">SD77_0585</name>
</gene>
<evidence type="ECO:0000259" key="5">
    <source>
        <dbReference type="PROSITE" id="PS51935"/>
    </source>
</evidence>
<name>A0ABR5B171_BACBA</name>
<dbReference type="InterPro" id="IPR056937">
    <property type="entry name" value="YqbQ/XkdQ"/>
</dbReference>
<dbReference type="PANTHER" id="PTHR47053:SF1">
    <property type="entry name" value="MUREIN DD-ENDOPEPTIDASE MEPH-RELATED"/>
    <property type="match status" value="1"/>
</dbReference>
<keyword evidence="7" id="KW-1185">Reference proteome</keyword>
<evidence type="ECO:0000256" key="3">
    <source>
        <dbReference type="ARBA" id="ARBA00022801"/>
    </source>
</evidence>
<evidence type="ECO:0000313" key="6">
    <source>
        <dbReference type="EMBL" id="KIL80737.1"/>
    </source>
</evidence>
<dbReference type="RefSeq" id="WP_169799358.1">
    <property type="nucleotide sequence ID" value="NZ_JARTHD010000006.1"/>
</dbReference>
<organism evidence="6 7">
    <name type="scientific">Bacillus badius</name>
    <dbReference type="NCBI Taxonomy" id="1455"/>
    <lineage>
        <taxon>Bacteria</taxon>
        <taxon>Bacillati</taxon>
        <taxon>Bacillota</taxon>
        <taxon>Bacilli</taxon>
        <taxon>Bacillales</taxon>
        <taxon>Bacillaceae</taxon>
        <taxon>Pseudobacillus</taxon>
    </lineage>
</organism>
<accession>A0ABR5B171</accession>
<dbReference type="SUPFAM" id="SSF54001">
    <property type="entry name" value="Cysteine proteinases"/>
    <property type="match status" value="1"/>
</dbReference>
<dbReference type="InterPro" id="IPR038765">
    <property type="entry name" value="Papain-like_cys_pep_sf"/>
</dbReference>
<dbReference type="SUPFAM" id="SSF69279">
    <property type="entry name" value="Phage tail proteins"/>
    <property type="match status" value="1"/>
</dbReference>
<comment type="similarity">
    <text evidence="1">Belongs to the peptidase C40 family.</text>
</comment>
<feature type="domain" description="NlpC/P60" evidence="5">
    <location>
        <begin position="344"/>
        <end position="475"/>
    </location>
</feature>
<evidence type="ECO:0000256" key="1">
    <source>
        <dbReference type="ARBA" id="ARBA00007074"/>
    </source>
</evidence>
<proteinExistence type="inferred from homology"/>
<comment type="caution">
    <text evidence="6">The sequence shown here is derived from an EMBL/GenBank/DDBJ whole genome shotgun (WGS) entry which is preliminary data.</text>
</comment>
<dbReference type="InterPro" id="IPR051202">
    <property type="entry name" value="Peptidase_C40"/>
</dbReference>
<dbReference type="Pfam" id="PF00877">
    <property type="entry name" value="NLPC_P60"/>
    <property type="match status" value="1"/>
</dbReference>
<dbReference type="PROSITE" id="PS51935">
    <property type="entry name" value="NLPC_P60"/>
    <property type="match status" value="1"/>
</dbReference>
<keyword evidence="3" id="KW-0378">Hydrolase</keyword>
<evidence type="ECO:0000256" key="4">
    <source>
        <dbReference type="ARBA" id="ARBA00022807"/>
    </source>
</evidence>
<dbReference type="Gene3D" id="3.90.1720.10">
    <property type="entry name" value="endopeptidase domain like (from Nostoc punctiforme)"/>
    <property type="match status" value="1"/>
</dbReference>
<sequence>MIELFLVKPDYMMAIPVSTVTWSGQRYQAARKIEANILYSDTGLHFYQQVIEGDTLLFKWKGNELFRGTVFNRSRNKNGQLTLTAYDMLQYFLINKDIYNFSGKRLDEILVKICKDFEVPHSSFVNTKEKVGKVIDQETPLYDIALRAMIDTHKISKRKFHIYSRLGKVHLTELKKQDIQWVLEVGNNVIDYTYDTSIEETATRVKLASGEGDKTVTAIVTDSEGKKQFGVIQHFEKVSESLNKAALTKKGKEILNKKKGVKKKLDVEALGIESATSGNAIYAIIDDIRLKRTMYIDTDIHTFVGSKHTMNLHLIETNDFPEMEELTSSAPSGSITGTGTVGGSPKAQEVVTLAKSYIGRLKYVYGGKNIARGSGDCSGFTKFIYKKVGIDIGDGTATQIKKGRKIEPSAAQPGDLVFFKGTIKERGANAVSHVGIVTKPGYCVSLGNSGCKEHGYLRSNHSYWGPKFMQINRVL</sequence>
<dbReference type="InterPro" id="IPR000064">
    <property type="entry name" value="NLP_P60_dom"/>
</dbReference>
<evidence type="ECO:0000313" key="7">
    <source>
        <dbReference type="Proteomes" id="UP000031982"/>
    </source>
</evidence>